<keyword evidence="4" id="KW-1185">Reference proteome</keyword>
<dbReference type="STRING" id="1028.SAMN05661096_01456"/>
<dbReference type="OrthoDB" id="117186at2"/>
<accession>A0A1X7J8T6</accession>
<dbReference type="EMBL" id="FXAW01000002">
    <property type="protein sequence ID" value="SMG24231.1"/>
    <property type="molecule type" value="Genomic_DNA"/>
</dbReference>
<name>A0A1X7J8T6_9BACT</name>
<dbReference type="Gene3D" id="3.10.450.50">
    <property type="match status" value="1"/>
</dbReference>
<proteinExistence type="predicted"/>
<evidence type="ECO:0000313" key="3">
    <source>
        <dbReference type="EMBL" id="SMG24231.1"/>
    </source>
</evidence>
<dbReference type="AlphaFoldDB" id="A0A1X7J8T6"/>
<dbReference type="Proteomes" id="UP000193804">
    <property type="component" value="Unassembled WGS sequence"/>
</dbReference>
<evidence type="ECO:0000259" key="2">
    <source>
        <dbReference type="Pfam" id="PF13474"/>
    </source>
</evidence>
<keyword evidence="1" id="KW-0732">Signal</keyword>
<dbReference type="SUPFAM" id="SSF54427">
    <property type="entry name" value="NTF2-like"/>
    <property type="match status" value="1"/>
</dbReference>
<feature type="chain" id="PRO_5013185869" evidence="1">
    <location>
        <begin position="21"/>
        <end position="154"/>
    </location>
</feature>
<feature type="domain" description="SnoaL-like" evidence="2">
    <location>
        <begin position="32"/>
        <end position="144"/>
    </location>
</feature>
<protein>
    <submittedName>
        <fullName evidence="3">Putative lumazine-binding</fullName>
    </submittedName>
</protein>
<sequence>MKSIALVVALTYSFSFSGFSQDFQADSAEIVRIIQDVFDGMRESDTSKMAPYMHPDVRMQSLNVSENGNNVTQLNGASGWLNAVAQNTGQVWNEEVSNIRILSDGSVATAWMEYKFYLGNELSHCGINSFQFIKIDENWKIIYIIDSRNKNNCQ</sequence>
<gene>
    <name evidence="3" type="ORF">SAMN05661096_01456</name>
</gene>
<dbReference type="InterPro" id="IPR032710">
    <property type="entry name" value="NTF2-like_dom_sf"/>
</dbReference>
<dbReference type="Pfam" id="PF13474">
    <property type="entry name" value="SnoaL_3"/>
    <property type="match status" value="1"/>
</dbReference>
<evidence type="ECO:0000313" key="4">
    <source>
        <dbReference type="Proteomes" id="UP000193804"/>
    </source>
</evidence>
<feature type="signal peptide" evidence="1">
    <location>
        <begin position="1"/>
        <end position="20"/>
    </location>
</feature>
<evidence type="ECO:0000256" key="1">
    <source>
        <dbReference type="SAM" id="SignalP"/>
    </source>
</evidence>
<reference evidence="4" key="1">
    <citation type="submission" date="2017-04" db="EMBL/GenBank/DDBJ databases">
        <authorList>
            <person name="Varghese N."/>
            <person name="Submissions S."/>
        </authorList>
    </citation>
    <scope>NUCLEOTIDE SEQUENCE [LARGE SCALE GENOMIC DNA]</scope>
    <source>
        <strain evidence="4">DSM 4125</strain>
    </source>
</reference>
<organism evidence="3 4">
    <name type="scientific">Marivirga sericea</name>
    <dbReference type="NCBI Taxonomy" id="1028"/>
    <lineage>
        <taxon>Bacteria</taxon>
        <taxon>Pseudomonadati</taxon>
        <taxon>Bacteroidota</taxon>
        <taxon>Cytophagia</taxon>
        <taxon>Cytophagales</taxon>
        <taxon>Marivirgaceae</taxon>
        <taxon>Marivirga</taxon>
    </lineage>
</organism>
<dbReference type="InterPro" id="IPR037401">
    <property type="entry name" value="SnoaL-like"/>
</dbReference>
<dbReference type="RefSeq" id="WP_085516388.1">
    <property type="nucleotide sequence ID" value="NZ_FXAW01000002.1"/>
</dbReference>